<evidence type="ECO:0000256" key="7">
    <source>
        <dbReference type="RuleBase" id="RU003406"/>
    </source>
</evidence>
<reference evidence="9" key="1">
    <citation type="journal article" date="2013" name="Stand. Genomic Sci.">
        <title>Complete genome sequence of the halophilic bacterium Spirochaeta africana type strain (Z-7692(T)) from the alkaline Lake Magadi in the East African Rift.</title>
        <authorList>
            <person name="Liolos K."/>
            <person name="Abt B."/>
            <person name="Scheuner C."/>
            <person name="Teshima H."/>
            <person name="Held B."/>
            <person name="Lapidus A."/>
            <person name="Nolan M."/>
            <person name="Lucas S."/>
            <person name="Deshpande S."/>
            <person name="Cheng J.F."/>
            <person name="Tapia R."/>
            <person name="Goodwin L.A."/>
            <person name="Pitluck S."/>
            <person name="Pagani I."/>
            <person name="Ivanova N."/>
            <person name="Mavromatis K."/>
            <person name="Mikhailova N."/>
            <person name="Huntemann M."/>
            <person name="Pati A."/>
            <person name="Chen A."/>
            <person name="Palaniappan K."/>
            <person name="Land M."/>
            <person name="Rohde M."/>
            <person name="Tindall B.J."/>
            <person name="Detter J.C."/>
            <person name="Goker M."/>
            <person name="Bristow J."/>
            <person name="Eisen J.A."/>
            <person name="Markowitz V."/>
            <person name="Hugenholtz P."/>
            <person name="Woyke T."/>
            <person name="Klenk H.P."/>
            <person name="Kyrpides N.C."/>
        </authorList>
    </citation>
    <scope>NUCLEOTIDE SEQUENCE</scope>
    <source>
        <strain evidence="9">ATCC 700263 / DSM 8902 / Z-7692</strain>
    </source>
</reference>
<name>H9UMI5_SPIAZ</name>
<dbReference type="Gene3D" id="1.10.580.10">
    <property type="entry name" value="Citrate Synthase, domain 1"/>
    <property type="match status" value="2"/>
</dbReference>
<organism evidence="8 9">
    <name type="scientific">Spirochaeta africana (strain ATCC 700263 / DSM 8902 / Z-7692)</name>
    <dbReference type="NCBI Taxonomy" id="889378"/>
    <lineage>
        <taxon>Bacteria</taxon>
        <taxon>Pseudomonadati</taxon>
        <taxon>Spirochaetota</taxon>
        <taxon>Spirochaetia</taxon>
        <taxon>Spirochaetales</taxon>
        <taxon>Spirochaetaceae</taxon>
        <taxon>Spirochaeta</taxon>
    </lineage>
</organism>
<comment type="catalytic activity">
    <reaction evidence="4">
        <text>oxaloacetate + acetyl-CoA + H2O = citrate + CoA + H(+)</text>
        <dbReference type="Rhea" id="RHEA:16845"/>
        <dbReference type="ChEBI" id="CHEBI:15377"/>
        <dbReference type="ChEBI" id="CHEBI:15378"/>
        <dbReference type="ChEBI" id="CHEBI:16452"/>
        <dbReference type="ChEBI" id="CHEBI:16947"/>
        <dbReference type="ChEBI" id="CHEBI:57287"/>
        <dbReference type="ChEBI" id="CHEBI:57288"/>
        <dbReference type="EC" id="2.3.3.16"/>
    </reaction>
</comment>
<sequence length="472" mass="52701">MANELDRIEEERLARVTELILEAKERAMAEIGGDLERDLTDNVDWPVQCTVGPGLEGAIACETKIGYVNGAQGMLYYRGYNIFDLCAYSSFEETTYLLLHGRLPSQKELDSFKDVLRKNMFIPKTQRLLMTFPIEDMGPMASLRLGTNLMRQKQTYRDSDEQYYSTDSIASDEDSIAMETKPRGSEESRFEFMKRVMKRPASAAKNLVSAEEIESCYKLIAGVPSIAATIGRVREGHIPLEPLPDLSLAGNYLYMLTGRKPTRLEERVMDINLILHADHGMNASTFASLVVASTLSDIYFAIGSGIAALSGPLHGGANVEVVKMLETIGGPKKVASWYKKARGEGKKITGFGHRVYKSYDPRARILGPMAGLLAEENEQLRGLFDTATELEKQVIASLGSEKGIYPNVDFYSGIVYRSMGIPTDLYTTIFAVSRVAGWTSRVLEYLAHNRIFRPRAFYTGTLEEPYIPIDQR</sequence>
<dbReference type="OrthoDB" id="9800864at2"/>
<protein>
    <recommendedName>
        <fullName evidence="5">Citrate synthase</fullName>
    </recommendedName>
</protein>
<dbReference type="Gene3D" id="1.10.230.10">
    <property type="entry name" value="Cytochrome P450-Terp, domain 2"/>
    <property type="match status" value="1"/>
</dbReference>
<evidence type="ECO:0000256" key="2">
    <source>
        <dbReference type="ARBA" id="ARBA00010566"/>
    </source>
</evidence>
<dbReference type="KEGG" id="sfc:Spiaf_2703"/>
<dbReference type="Pfam" id="PF00285">
    <property type="entry name" value="Citrate_synt"/>
    <property type="match status" value="1"/>
</dbReference>
<gene>
    <name evidence="8" type="ordered locus">Spiaf_2703</name>
</gene>
<dbReference type="RefSeq" id="WP_014456710.1">
    <property type="nucleotide sequence ID" value="NC_017098.1"/>
</dbReference>
<dbReference type="GO" id="GO:0006099">
    <property type="term" value="P:tricarboxylic acid cycle"/>
    <property type="evidence" value="ECO:0007669"/>
    <property type="project" value="UniProtKB-UniPathway"/>
</dbReference>
<dbReference type="CDD" id="cd06118">
    <property type="entry name" value="citrate_synt_like_1"/>
    <property type="match status" value="1"/>
</dbReference>
<dbReference type="InterPro" id="IPR016142">
    <property type="entry name" value="Citrate_synth-like_lrg_a-sub"/>
</dbReference>
<dbReference type="InterPro" id="IPR016143">
    <property type="entry name" value="Citrate_synth-like_sm_a-sub"/>
</dbReference>
<dbReference type="InterPro" id="IPR036969">
    <property type="entry name" value="Citrate_synthase_sf"/>
</dbReference>
<dbReference type="InterPro" id="IPR019810">
    <property type="entry name" value="Citrate_synthase_AS"/>
</dbReference>
<dbReference type="GO" id="GO:0005975">
    <property type="term" value="P:carbohydrate metabolic process"/>
    <property type="evidence" value="ECO:0007669"/>
    <property type="project" value="TreeGrafter"/>
</dbReference>
<dbReference type="InterPro" id="IPR002020">
    <property type="entry name" value="Citrate_synthase"/>
</dbReference>
<evidence type="ECO:0000256" key="4">
    <source>
        <dbReference type="ARBA" id="ARBA00049288"/>
    </source>
</evidence>
<dbReference type="Proteomes" id="UP000007383">
    <property type="component" value="Chromosome"/>
</dbReference>
<dbReference type="PIRSF" id="PIRSF001369">
    <property type="entry name" value="Citrate_synth"/>
    <property type="match status" value="1"/>
</dbReference>
<proteinExistence type="inferred from homology"/>
<dbReference type="PANTHER" id="PTHR11739:SF4">
    <property type="entry name" value="CITRATE SYNTHASE, PEROXISOMAL"/>
    <property type="match status" value="1"/>
</dbReference>
<comment type="pathway">
    <text evidence="1">Carbohydrate metabolism; tricarboxylic acid cycle; isocitrate from oxaloacetate: step 1/2.</text>
</comment>
<comment type="similarity">
    <text evidence="2 5 7">Belongs to the citrate synthase family.</text>
</comment>
<keyword evidence="3 5" id="KW-0808">Transferase</keyword>
<accession>H9UMI5</accession>
<evidence type="ECO:0000313" key="8">
    <source>
        <dbReference type="EMBL" id="AFG38728.1"/>
    </source>
</evidence>
<feature type="active site" evidence="6">
    <location>
        <position position="353"/>
    </location>
</feature>
<dbReference type="PROSITE" id="PS00480">
    <property type="entry name" value="CITRATE_SYNTHASE"/>
    <property type="match status" value="1"/>
</dbReference>
<dbReference type="InterPro" id="IPR024176">
    <property type="entry name" value="Citrate_synthase_bac-typ"/>
</dbReference>
<feature type="active site" evidence="6">
    <location>
        <position position="409"/>
    </location>
</feature>
<dbReference type="EMBL" id="CP003282">
    <property type="protein sequence ID" value="AFG38728.1"/>
    <property type="molecule type" value="Genomic_DNA"/>
</dbReference>
<dbReference type="eggNOG" id="COG0372">
    <property type="taxonomic scope" value="Bacteria"/>
</dbReference>
<dbReference type="UniPathway" id="UPA00223"/>
<dbReference type="SUPFAM" id="SSF48256">
    <property type="entry name" value="Citrate synthase"/>
    <property type="match status" value="1"/>
</dbReference>
<dbReference type="HOGENOM" id="CLU_025068_0_0_12"/>
<evidence type="ECO:0000256" key="3">
    <source>
        <dbReference type="ARBA" id="ARBA00022679"/>
    </source>
</evidence>
<evidence type="ECO:0000256" key="5">
    <source>
        <dbReference type="PIRNR" id="PIRNR001369"/>
    </source>
</evidence>
<dbReference type="AlphaFoldDB" id="H9UMI5"/>
<dbReference type="STRING" id="889378.Spiaf_2703"/>
<dbReference type="GO" id="GO:0036440">
    <property type="term" value="F:citrate synthase activity"/>
    <property type="evidence" value="ECO:0007669"/>
    <property type="project" value="UniProtKB-EC"/>
</dbReference>
<dbReference type="PATRIC" id="fig|889378.3.peg.2676"/>
<dbReference type="PANTHER" id="PTHR11739">
    <property type="entry name" value="CITRATE SYNTHASE"/>
    <property type="match status" value="1"/>
</dbReference>
<keyword evidence="9" id="KW-1185">Reference proteome</keyword>
<evidence type="ECO:0000313" key="9">
    <source>
        <dbReference type="Proteomes" id="UP000007383"/>
    </source>
</evidence>
<evidence type="ECO:0000256" key="6">
    <source>
        <dbReference type="PIRSR" id="PIRSR001369-1"/>
    </source>
</evidence>
<dbReference type="PRINTS" id="PR00143">
    <property type="entry name" value="CITRTSNTHASE"/>
</dbReference>
<evidence type="ECO:0000256" key="1">
    <source>
        <dbReference type="ARBA" id="ARBA00004751"/>
    </source>
</evidence>